<accession>A0A1F5MGW9</accession>
<dbReference type="SUPFAM" id="SSF53756">
    <property type="entry name" value="UDP-Glycosyltransferase/glycogen phosphorylase"/>
    <property type="match status" value="1"/>
</dbReference>
<evidence type="ECO:0000259" key="2">
    <source>
        <dbReference type="Pfam" id="PF13439"/>
    </source>
</evidence>
<dbReference type="AlphaFoldDB" id="A0A1F5MGW9"/>
<evidence type="ECO:0000259" key="1">
    <source>
        <dbReference type="Pfam" id="PF00534"/>
    </source>
</evidence>
<evidence type="ECO:0008006" key="5">
    <source>
        <dbReference type="Google" id="ProtNLM"/>
    </source>
</evidence>
<dbReference type="InterPro" id="IPR028098">
    <property type="entry name" value="Glyco_trans_4-like_N"/>
</dbReference>
<dbReference type="Proteomes" id="UP000183317">
    <property type="component" value="Unassembled WGS sequence"/>
</dbReference>
<feature type="domain" description="Glycosyltransferase subfamily 4-like N-terminal" evidence="2">
    <location>
        <begin position="15"/>
        <end position="183"/>
    </location>
</feature>
<dbReference type="EMBL" id="MFDU01000006">
    <property type="protein sequence ID" value="OGE64599.1"/>
    <property type="molecule type" value="Genomic_DNA"/>
</dbReference>
<sequence length="384" mass="43473">MKIAFFADTYYPQRNGVATSVGSLASALKKFKNKVYVFAPKIKGFVDNEKDIFRIPSSRMWPTIPDSARLPLPALSPVWMKIVLKDYDLVHAHGNGFFSMLGLVVAKQKNIPFVLTFHTLLNRYAHYILNGKLITPKMADFILKVFANRCDGVITSSEKMKQELIKMGVKKEITVIPNFVNLKKFAVKNQYFLHKNYNIPSNHQIILTVGRLAKEKNIEFIIKTFSKVSRNFKKVHLVIAGEGPQKKHLLNLSINLKLEKKITFTDGIDIDKMPLVYKDADIFVFASTSEVHPMVAIEASASGLPLVLVNDKAYAQEVVNGENGFSLPLNQEEFAQKIILLLKNPLLREKFGKASLKKAKINTDEGMIVKKLMNVYEDCLQKKQ</sequence>
<feature type="domain" description="Glycosyl transferase family 1" evidence="1">
    <location>
        <begin position="193"/>
        <end position="355"/>
    </location>
</feature>
<dbReference type="GO" id="GO:0016757">
    <property type="term" value="F:glycosyltransferase activity"/>
    <property type="evidence" value="ECO:0007669"/>
    <property type="project" value="InterPro"/>
</dbReference>
<proteinExistence type="predicted"/>
<evidence type="ECO:0000313" key="4">
    <source>
        <dbReference type="Proteomes" id="UP000183317"/>
    </source>
</evidence>
<gene>
    <name evidence="3" type="ORF">A3J13_02140</name>
</gene>
<comment type="caution">
    <text evidence="3">The sequence shown here is derived from an EMBL/GenBank/DDBJ whole genome shotgun (WGS) entry which is preliminary data.</text>
</comment>
<organism evidence="3 4">
    <name type="scientific">Candidatus Daviesbacteria bacterium RIFCSPLOWO2_02_FULL_36_8</name>
    <dbReference type="NCBI Taxonomy" id="1797793"/>
    <lineage>
        <taxon>Bacteria</taxon>
        <taxon>Candidatus Daviesiibacteriota</taxon>
    </lineage>
</organism>
<dbReference type="InterPro" id="IPR050194">
    <property type="entry name" value="Glycosyltransferase_grp1"/>
</dbReference>
<dbReference type="PANTHER" id="PTHR45947:SF3">
    <property type="entry name" value="SULFOQUINOVOSYL TRANSFERASE SQD2"/>
    <property type="match status" value="1"/>
</dbReference>
<dbReference type="Pfam" id="PF13439">
    <property type="entry name" value="Glyco_transf_4"/>
    <property type="match status" value="1"/>
</dbReference>
<evidence type="ECO:0000313" key="3">
    <source>
        <dbReference type="EMBL" id="OGE64599.1"/>
    </source>
</evidence>
<dbReference type="InterPro" id="IPR001296">
    <property type="entry name" value="Glyco_trans_1"/>
</dbReference>
<dbReference type="Pfam" id="PF00534">
    <property type="entry name" value="Glycos_transf_1"/>
    <property type="match status" value="1"/>
</dbReference>
<dbReference type="Gene3D" id="3.40.50.2000">
    <property type="entry name" value="Glycogen Phosphorylase B"/>
    <property type="match status" value="2"/>
</dbReference>
<reference evidence="3 4" key="1">
    <citation type="journal article" date="2016" name="Nat. Commun.">
        <title>Thousands of microbial genomes shed light on interconnected biogeochemical processes in an aquifer system.</title>
        <authorList>
            <person name="Anantharaman K."/>
            <person name="Brown C.T."/>
            <person name="Hug L.A."/>
            <person name="Sharon I."/>
            <person name="Castelle C.J."/>
            <person name="Probst A.J."/>
            <person name="Thomas B.C."/>
            <person name="Singh A."/>
            <person name="Wilkins M.J."/>
            <person name="Karaoz U."/>
            <person name="Brodie E.L."/>
            <person name="Williams K.H."/>
            <person name="Hubbard S.S."/>
            <person name="Banfield J.F."/>
        </authorList>
    </citation>
    <scope>NUCLEOTIDE SEQUENCE [LARGE SCALE GENOMIC DNA]</scope>
</reference>
<protein>
    <recommendedName>
        <fullName evidence="5">Glycosyltransferase subfamily 4-like N-terminal domain-containing protein</fullName>
    </recommendedName>
</protein>
<name>A0A1F5MGW9_9BACT</name>
<dbReference type="PANTHER" id="PTHR45947">
    <property type="entry name" value="SULFOQUINOVOSYL TRANSFERASE SQD2"/>
    <property type="match status" value="1"/>
</dbReference>